<reference evidence="4" key="2">
    <citation type="journal article" date="2014" name="ISME J.">
        <title>Microbial stratification in low pH oxic and suboxic macroscopic growths along an acid mine drainage.</title>
        <authorList>
            <person name="Mendez-Garcia C."/>
            <person name="Mesa V."/>
            <person name="Sprenger R.R."/>
            <person name="Richter M."/>
            <person name="Diez M.S."/>
            <person name="Solano J."/>
            <person name="Bargiela R."/>
            <person name="Golyshina O.V."/>
            <person name="Manteca A."/>
            <person name="Ramos J.L."/>
            <person name="Gallego J.R."/>
            <person name="Llorente I."/>
            <person name="Martins Dos Santos V.A."/>
            <person name="Jensen O.N."/>
            <person name="Pelaez A.I."/>
            <person name="Sanchez J."/>
            <person name="Ferrer M."/>
        </authorList>
    </citation>
    <scope>NUCLEOTIDE SEQUENCE</scope>
</reference>
<evidence type="ECO:0000259" key="3">
    <source>
        <dbReference type="Pfam" id="PF13005"/>
    </source>
</evidence>
<dbReference type="InterPro" id="IPR024474">
    <property type="entry name" value="Znf_dom_IS66"/>
</dbReference>
<accession>T0YDT4</accession>
<dbReference type="EMBL" id="AUZZ01009476">
    <property type="protein sequence ID" value="EQD33526.1"/>
    <property type="molecule type" value="Genomic_DNA"/>
</dbReference>
<dbReference type="InterPro" id="IPR052344">
    <property type="entry name" value="Transposase-related"/>
</dbReference>
<evidence type="ECO:0000259" key="2">
    <source>
        <dbReference type="Pfam" id="PF03050"/>
    </source>
</evidence>
<reference evidence="4" key="1">
    <citation type="submission" date="2013-08" db="EMBL/GenBank/DDBJ databases">
        <authorList>
            <person name="Mendez C."/>
            <person name="Richter M."/>
            <person name="Ferrer M."/>
            <person name="Sanchez J."/>
        </authorList>
    </citation>
    <scope>NUCLEOTIDE SEQUENCE</scope>
</reference>
<organism evidence="4">
    <name type="scientific">mine drainage metagenome</name>
    <dbReference type="NCBI Taxonomy" id="410659"/>
    <lineage>
        <taxon>unclassified sequences</taxon>
        <taxon>metagenomes</taxon>
        <taxon>ecological metagenomes</taxon>
    </lineage>
</organism>
<evidence type="ECO:0000256" key="1">
    <source>
        <dbReference type="SAM" id="MobiDB-lite"/>
    </source>
</evidence>
<feature type="domain" description="Transposase IS66 zinc-finger binding" evidence="3">
    <location>
        <begin position="67"/>
        <end position="111"/>
    </location>
</feature>
<dbReference type="AlphaFoldDB" id="T0YDT4"/>
<dbReference type="PANTHER" id="PTHR33678:SF1">
    <property type="entry name" value="BLL1576 PROTEIN"/>
    <property type="match status" value="1"/>
</dbReference>
<protein>
    <submittedName>
        <fullName evidence="4">IS66 family element, transposase</fullName>
    </submittedName>
</protein>
<dbReference type="InterPro" id="IPR004291">
    <property type="entry name" value="Transposase_IS66_central"/>
</dbReference>
<feature type="domain" description="Transposase IS66 central" evidence="2">
    <location>
        <begin position="131"/>
        <end position="399"/>
    </location>
</feature>
<feature type="non-terminal residue" evidence="4">
    <location>
        <position position="399"/>
    </location>
</feature>
<gene>
    <name evidence="4" type="ORF">B2A_13103</name>
</gene>
<feature type="non-terminal residue" evidence="4">
    <location>
        <position position="1"/>
    </location>
</feature>
<proteinExistence type="predicted"/>
<sequence length="399" mass="45102">SDNDLAQMLLTFAEELDRKPVHADDLPRDAKPEEELRRVKRRQGRRDLANFENLPVTTQVHELSAEERACPCCGVERKEIGADESWQVEYLPGHFERIHHVRKKYACPGCESNGDNPRMETAAKPDAAIDKGMAGPGLLAYIVTSKFSDYLPLYRLEDIFQRQGFEISRATQSVWCGDVADLAEPLYELMAARVRASHVVATDDTILPMLRKGKCANARMWVYVGDDAHPYNVFDFTLNRGRDGPKYFLKDYRQVLLADGYGGYNGVVAGNEIVRAGCWAHARRKIIEAEKVAPEIAREAIDLVRALYAVEKQAKDASVPERLKLRQQQSAPVLAALREKFLVWKEQLLPKHPMAEAIHYALGQWTELNVFCADGAVAIDNNVSEREMKRVVLNRKNSL</sequence>
<dbReference type="Pfam" id="PF13005">
    <property type="entry name" value="zf-IS66"/>
    <property type="match status" value="1"/>
</dbReference>
<comment type="caution">
    <text evidence="4">The sequence shown here is derived from an EMBL/GenBank/DDBJ whole genome shotgun (WGS) entry which is preliminary data.</text>
</comment>
<name>T0YDT4_9ZZZZ</name>
<dbReference type="NCBIfam" id="NF033517">
    <property type="entry name" value="transpos_IS66"/>
    <property type="match status" value="1"/>
</dbReference>
<feature type="region of interest" description="Disordered" evidence="1">
    <location>
        <begin position="20"/>
        <end position="41"/>
    </location>
</feature>
<dbReference type="PANTHER" id="PTHR33678">
    <property type="entry name" value="BLL1576 PROTEIN"/>
    <property type="match status" value="1"/>
</dbReference>
<evidence type="ECO:0000313" key="4">
    <source>
        <dbReference type="EMBL" id="EQD33526.1"/>
    </source>
</evidence>
<dbReference type="Pfam" id="PF03050">
    <property type="entry name" value="DDE_Tnp_IS66"/>
    <property type="match status" value="1"/>
</dbReference>
<feature type="compositionally biased region" description="Basic and acidic residues" evidence="1">
    <location>
        <begin position="20"/>
        <end position="37"/>
    </location>
</feature>